<gene>
    <name evidence="1" type="ORF">QNH24_08890</name>
</gene>
<evidence type="ECO:0000313" key="1">
    <source>
        <dbReference type="EMBL" id="WHY53335.1"/>
    </source>
</evidence>
<organism evidence="1 2">
    <name type="scientific">Lysinibacillus pakistanensis</name>
    <dbReference type="NCBI Taxonomy" id="759811"/>
    <lineage>
        <taxon>Bacteria</taxon>
        <taxon>Bacillati</taxon>
        <taxon>Bacillota</taxon>
        <taxon>Bacilli</taxon>
        <taxon>Bacillales</taxon>
        <taxon>Bacillaceae</taxon>
        <taxon>Lysinibacillus</taxon>
    </lineage>
</organism>
<reference evidence="1" key="1">
    <citation type="submission" date="2023-05" db="EMBL/GenBank/DDBJ databases">
        <title>Comparative genomics of Bacillaceae isolates and their secondary metabolite potential.</title>
        <authorList>
            <person name="Song L."/>
            <person name="Nielsen L.J."/>
            <person name="Mohite O."/>
            <person name="Xu X."/>
            <person name="Weber T."/>
            <person name="Kovacs A.T."/>
        </authorList>
    </citation>
    <scope>NUCLEOTIDE SEQUENCE</scope>
    <source>
        <strain evidence="1">LY1</strain>
    </source>
</reference>
<sequence length="42" mass="4952">MLGLPNGEVFLVSWTTEWETKINLDLEVQPYKIQVQSQLKFK</sequence>
<name>A0AAX3X3M0_9BACI</name>
<dbReference type="RefSeq" id="WP_283871685.1">
    <property type="nucleotide sequence ID" value="NZ_CP045835.1"/>
</dbReference>
<dbReference type="Proteomes" id="UP001178322">
    <property type="component" value="Chromosome"/>
</dbReference>
<accession>A0AAX3X3M0</accession>
<dbReference type="EMBL" id="CP126101">
    <property type="protein sequence ID" value="WHY53335.1"/>
    <property type="molecule type" value="Genomic_DNA"/>
</dbReference>
<proteinExistence type="predicted"/>
<evidence type="ECO:0000313" key="2">
    <source>
        <dbReference type="Proteomes" id="UP001178322"/>
    </source>
</evidence>
<protein>
    <submittedName>
        <fullName evidence="1">Uncharacterized protein</fullName>
    </submittedName>
</protein>